<feature type="domain" description="HTH cro/C1-type" evidence="1">
    <location>
        <begin position="9"/>
        <end position="61"/>
    </location>
</feature>
<reference evidence="2" key="1">
    <citation type="submission" date="2021-06" db="EMBL/GenBank/DDBJ databases">
        <title>Comparison of different enterococcal bacteriophages isolated from single source.</title>
        <authorList>
            <person name="Tkachev P.V."/>
            <person name="Azarov D.V."/>
            <person name="Goncharov N.E."/>
            <person name="Goncharov A.E."/>
            <person name="Suvorov A.N."/>
        </authorList>
    </citation>
    <scope>NUCLEOTIDE SEQUENCE [LARGE SCALE GENOMIC DNA]</scope>
</reference>
<dbReference type="PROSITE" id="PS50943">
    <property type="entry name" value="HTH_CROC1"/>
    <property type="match status" value="1"/>
</dbReference>
<evidence type="ECO:0000259" key="1">
    <source>
        <dbReference type="PROSITE" id="PS50943"/>
    </source>
</evidence>
<dbReference type="SMART" id="SM00530">
    <property type="entry name" value="HTH_XRE"/>
    <property type="match status" value="1"/>
</dbReference>
<keyword evidence="3" id="KW-1185">Reference proteome</keyword>
<dbReference type="Pfam" id="PF01381">
    <property type="entry name" value="HTH_3"/>
    <property type="match status" value="1"/>
</dbReference>
<dbReference type="EMBL" id="MZ333456">
    <property type="protein sequence ID" value="QYI86526.1"/>
    <property type="molecule type" value="Genomic_DNA"/>
</dbReference>
<dbReference type="Gene3D" id="1.10.260.40">
    <property type="entry name" value="lambda repressor-like DNA-binding domains"/>
    <property type="match status" value="1"/>
</dbReference>
<dbReference type="CDD" id="cd00093">
    <property type="entry name" value="HTH_XRE"/>
    <property type="match status" value="1"/>
</dbReference>
<sequence length="69" mass="7792">MTMSIVANIKKIALEKNLTVKKIGKESGVGENAIYRWDKQNPNLSSLKKVSNYLNVSVDELLENEKQEV</sequence>
<accession>A0AAE7WE92</accession>
<dbReference type="Proteomes" id="UP000827317">
    <property type="component" value="Segment"/>
</dbReference>
<dbReference type="InterPro" id="IPR010982">
    <property type="entry name" value="Lambda_DNA-bd_dom_sf"/>
</dbReference>
<name>A0AAE7WE92_9CAUD</name>
<dbReference type="InterPro" id="IPR001387">
    <property type="entry name" value="Cro/C1-type_HTH"/>
</dbReference>
<evidence type="ECO:0000313" key="2">
    <source>
        <dbReference type="EMBL" id="QYI86526.1"/>
    </source>
</evidence>
<dbReference type="SUPFAM" id="SSF47413">
    <property type="entry name" value="lambda repressor-like DNA-binding domains"/>
    <property type="match status" value="1"/>
</dbReference>
<evidence type="ECO:0000313" key="3">
    <source>
        <dbReference type="Proteomes" id="UP000827317"/>
    </source>
</evidence>
<organism evidence="2 3">
    <name type="scientific">Enterococcus phage VEsP-1</name>
    <dbReference type="NCBI Taxonomy" id="2859528"/>
    <lineage>
        <taxon>Viruses</taxon>
        <taxon>Duplodnaviria</taxon>
        <taxon>Heunggongvirae</taxon>
        <taxon>Uroviricota</taxon>
        <taxon>Caudoviricetes</taxon>
        <taxon>Vespunovirus</taxon>
        <taxon>Vespunovirus vesp1</taxon>
    </lineage>
</organism>
<dbReference type="GO" id="GO:0003677">
    <property type="term" value="F:DNA binding"/>
    <property type="evidence" value="ECO:0007669"/>
    <property type="project" value="InterPro"/>
</dbReference>
<proteinExistence type="predicted"/>
<protein>
    <recommendedName>
        <fullName evidence="1">HTH cro/C1-type domain-containing protein</fullName>
    </recommendedName>
</protein>